<dbReference type="GO" id="GO:0003677">
    <property type="term" value="F:DNA binding"/>
    <property type="evidence" value="ECO:0007669"/>
    <property type="project" value="UniProtKB-UniRule"/>
</dbReference>
<evidence type="ECO:0000256" key="5">
    <source>
        <dbReference type="SAM" id="MobiDB-lite"/>
    </source>
</evidence>
<keyword evidence="1 4" id="KW-0238">DNA-binding</keyword>
<dbReference type="InterPro" id="IPR008422">
    <property type="entry name" value="KN_HD"/>
</dbReference>
<dbReference type="InterPro" id="IPR050224">
    <property type="entry name" value="TALE_homeobox"/>
</dbReference>
<evidence type="ECO:0000313" key="8">
    <source>
        <dbReference type="Proteomes" id="UP000094112"/>
    </source>
</evidence>
<feature type="region of interest" description="Disordered" evidence="5">
    <location>
        <begin position="1"/>
        <end position="38"/>
    </location>
</feature>
<dbReference type="OrthoDB" id="10056939at2759"/>
<dbReference type="AlphaFoldDB" id="A0A1E3P3X7"/>
<evidence type="ECO:0000259" key="6">
    <source>
        <dbReference type="PROSITE" id="PS50071"/>
    </source>
</evidence>
<keyword evidence="3 4" id="KW-0539">Nucleus</keyword>
<evidence type="ECO:0000313" key="7">
    <source>
        <dbReference type="EMBL" id="ODQ60053.1"/>
    </source>
</evidence>
<dbReference type="RefSeq" id="XP_019039260.1">
    <property type="nucleotide sequence ID" value="XM_019185636.1"/>
</dbReference>
<feature type="compositionally biased region" description="Polar residues" evidence="5">
    <location>
        <begin position="212"/>
        <end position="222"/>
    </location>
</feature>
<dbReference type="PROSITE" id="PS50071">
    <property type="entry name" value="HOMEOBOX_2"/>
    <property type="match status" value="1"/>
</dbReference>
<feature type="region of interest" description="Disordered" evidence="5">
    <location>
        <begin position="93"/>
        <end position="112"/>
    </location>
</feature>
<gene>
    <name evidence="7" type="ORF">WICANDRAFT_84023</name>
</gene>
<evidence type="ECO:0000256" key="4">
    <source>
        <dbReference type="PROSITE-ProRule" id="PRU00108"/>
    </source>
</evidence>
<feature type="domain" description="Homeobox" evidence="6">
    <location>
        <begin position="220"/>
        <end position="283"/>
    </location>
</feature>
<keyword evidence="8" id="KW-1185">Reference proteome</keyword>
<dbReference type="CDD" id="cd00086">
    <property type="entry name" value="homeodomain"/>
    <property type="match status" value="1"/>
</dbReference>
<evidence type="ECO:0000256" key="1">
    <source>
        <dbReference type="ARBA" id="ARBA00023125"/>
    </source>
</evidence>
<dbReference type="PANTHER" id="PTHR11850">
    <property type="entry name" value="HOMEOBOX PROTEIN TRANSCRIPTION FACTORS"/>
    <property type="match status" value="1"/>
</dbReference>
<comment type="subcellular location">
    <subcellularLocation>
        <location evidence="4">Nucleus</location>
    </subcellularLocation>
</comment>
<dbReference type="SUPFAM" id="SSF46689">
    <property type="entry name" value="Homeodomain-like"/>
    <property type="match status" value="1"/>
</dbReference>
<dbReference type="InterPro" id="IPR001356">
    <property type="entry name" value="HD"/>
</dbReference>
<dbReference type="GO" id="GO:0006355">
    <property type="term" value="P:regulation of DNA-templated transcription"/>
    <property type="evidence" value="ECO:0007669"/>
    <property type="project" value="InterPro"/>
</dbReference>
<dbReference type="GO" id="GO:0005634">
    <property type="term" value="C:nucleus"/>
    <property type="evidence" value="ECO:0007669"/>
    <property type="project" value="UniProtKB-SubCell"/>
</dbReference>
<protein>
    <recommendedName>
        <fullName evidence="6">Homeobox domain-containing protein</fullName>
    </recommendedName>
</protein>
<feature type="region of interest" description="Disordered" evidence="5">
    <location>
        <begin position="137"/>
        <end position="230"/>
    </location>
</feature>
<reference evidence="7 8" key="1">
    <citation type="journal article" date="2016" name="Proc. Natl. Acad. Sci. U.S.A.">
        <title>Comparative genomics of biotechnologically important yeasts.</title>
        <authorList>
            <person name="Riley R."/>
            <person name="Haridas S."/>
            <person name="Wolfe K.H."/>
            <person name="Lopes M.R."/>
            <person name="Hittinger C.T."/>
            <person name="Goeker M."/>
            <person name="Salamov A.A."/>
            <person name="Wisecaver J.H."/>
            <person name="Long T.M."/>
            <person name="Calvey C.H."/>
            <person name="Aerts A.L."/>
            <person name="Barry K.W."/>
            <person name="Choi C."/>
            <person name="Clum A."/>
            <person name="Coughlan A.Y."/>
            <person name="Deshpande S."/>
            <person name="Douglass A.P."/>
            <person name="Hanson S.J."/>
            <person name="Klenk H.-P."/>
            <person name="LaButti K.M."/>
            <person name="Lapidus A."/>
            <person name="Lindquist E.A."/>
            <person name="Lipzen A.M."/>
            <person name="Meier-Kolthoff J.P."/>
            <person name="Ohm R.A."/>
            <person name="Otillar R.P."/>
            <person name="Pangilinan J.L."/>
            <person name="Peng Y."/>
            <person name="Rokas A."/>
            <person name="Rosa C.A."/>
            <person name="Scheuner C."/>
            <person name="Sibirny A.A."/>
            <person name="Slot J.C."/>
            <person name="Stielow J.B."/>
            <person name="Sun H."/>
            <person name="Kurtzman C.P."/>
            <person name="Blackwell M."/>
            <person name="Grigoriev I.V."/>
            <person name="Jeffries T.W."/>
        </authorList>
    </citation>
    <scope>NUCLEOTIDE SEQUENCE [LARGE SCALE GENOMIC DNA]</scope>
    <source>
        <strain evidence="8">ATCC 58044 / CBS 1984 / NCYC 433 / NRRL Y-366-8</strain>
    </source>
</reference>
<feature type="compositionally biased region" description="Low complexity" evidence="5">
    <location>
        <begin position="1"/>
        <end position="35"/>
    </location>
</feature>
<organism evidence="7 8">
    <name type="scientific">Wickerhamomyces anomalus (strain ATCC 58044 / CBS 1984 / NCYC 433 / NRRL Y-366-8)</name>
    <name type="common">Yeast</name>
    <name type="synonym">Hansenula anomala</name>
    <dbReference type="NCBI Taxonomy" id="683960"/>
    <lineage>
        <taxon>Eukaryota</taxon>
        <taxon>Fungi</taxon>
        <taxon>Dikarya</taxon>
        <taxon>Ascomycota</taxon>
        <taxon>Saccharomycotina</taxon>
        <taxon>Saccharomycetes</taxon>
        <taxon>Phaffomycetales</taxon>
        <taxon>Wickerhamomycetaceae</taxon>
        <taxon>Wickerhamomyces</taxon>
    </lineage>
</organism>
<dbReference type="EMBL" id="KV454210">
    <property type="protein sequence ID" value="ODQ60053.1"/>
    <property type="molecule type" value="Genomic_DNA"/>
</dbReference>
<dbReference type="GeneID" id="30202882"/>
<dbReference type="InterPro" id="IPR009057">
    <property type="entry name" value="Homeodomain-like_sf"/>
</dbReference>
<dbReference type="STRING" id="683960.A0A1E3P3X7"/>
<feature type="DNA-binding region" description="Homeobox" evidence="4">
    <location>
        <begin position="222"/>
        <end position="284"/>
    </location>
</feature>
<name>A0A1E3P3X7_WICAA</name>
<feature type="compositionally biased region" description="Polar residues" evidence="5">
    <location>
        <begin position="160"/>
        <end position="195"/>
    </location>
</feature>
<dbReference type="Gene3D" id="1.10.10.60">
    <property type="entry name" value="Homeodomain-like"/>
    <property type="match status" value="1"/>
</dbReference>
<dbReference type="Proteomes" id="UP000094112">
    <property type="component" value="Unassembled WGS sequence"/>
</dbReference>
<sequence length="302" mass="34384">MSISNESNTSVSSASTPTSTTTPSHSTSITSSAESSADEKGRFLLLHKEMIYNKDAPNNLSLPSMDHVLKNIESYQNEQQLSDSQLLLEFNQRNSQSSEHVQTSPEQDSNTISQYQQQYTFQQRSESTNSIEAFQNELKQEQQQQHHQPIPHHSLSQPQIPTTKSQQRPSHIHRNSTSNAITSLKRSTTPLSINTMDDDYDSRDSSVDSGLDSPNLTPNGSNNKKRTNLPRETIEILNEWILNNMDNPYPNHTQKRLLLEQTGLSNVQLSNWFINKRRRRLFSNLSGNNGQPIKKKRLIDRL</sequence>
<accession>A0A1E3P3X7</accession>
<keyword evidence="2 4" id="KW-0371">Homeobox</keyword>
<dbReference type="SMART" id="SM00389">
    <property type="entry name" value="HOX"/>
    <property type="match status" value="1"/>
</dbReference>
<evidence type="ECO:0000256" key="3">
    <source>
        <dbReference type="ARBA" id="ARBA00023242"/>
    </source>
</evidence>
<dbReference type="Pfam" id="PF05920">
    <property type="entry name" value="Homeobox_KN"/>
    <property type="match status" value="1"/>
</dbReference>
<feature type="compositionally biased region" description="Low complexity" evidence="5">
    <location>
        <begin position="141"/>
        <end position="159"/>
    </location>
</feature>
<proteinExistence type="predicted"/>
<evidence type="ECO:0000256" key="2">
    <source>
        <dbReference type="ARBA" id="ARBA00023155"/>
    </source>
</evidence>